<accession>A0A917PRK0</accession>
<evidence type="ECO:0000313" key="3">
    <source>
        <dbReference type="Proteomes" id="UP000636956"/>
    </source>
</evidence>
<dbReference type="InterPro" id="IPR036388">
    <property type="entry name" value="WH-like_DNA-bd_sf"/>
</dbReference>
<dbReference type="RefSeq" id="WP_188744183.1">
    <property type="nucleotide sequence ID" value="NZ_BAABFW010000005.1"/>
</dbReference>
<comment type="caution">
    <text evidence="2">The sequence shown here is derived from an EMBL/GenBank/DDBJ whole genome shotgun (WGS) entry which is preliminary data.</text>
</comment>
<dbReference type="AlphaFoldDB" id="A0A917PRK0"/>
<dbReference type="Gene3D" id="1.10.10.10">
    <property type="entry name" value="Winged helix-like DNA-binding domain superfamily/Winged helix DNA-binding domain"/>
    <property type="match status" value="1"/>
</dbReference>
<organism evidence="2 3">
    <name type="scientific">Agromyces bauzanensis</name>
    <dbReference type="NCBI Taxonomy" id="1308924"/>
    <lineage>
        <taxon>Bacteria</taxon>
        <taxon>Bacillati</taxon>
        <taxon>Actinomycetota</taxon>
        <taxon>Actinomycetes</taxon>
        <taxon>Micrococcales</taxon>
        <taxon>Microbacteriaceae</taxon>
        <taxon>Agromyces</taxon>
    </lineage>
</organism>
<feature type="domain" description="HTH marR-type" evidence="1">
    <location>
        <begin position="7"/>
        <end position="141"/>
    </location>
</feature>
<name>A0A917PRK0_9MICO</name>
<reference evidence="2" key="1">
    <citation type="journal article" date="2014" name="Int. J. Syst. Evol. Microbiol.">
        <title>Complete genome sequence of Corynebacterium casei LMG S-19264T (=DSM 44701T), isolated from a smear-ripened cheese.</title>
        <authorList>
            <consortium name="US DOE Joint Genome Institute (JGI-PGF)"/>
            <person name="Walter F."/>
            <person name="Albersmeier A."/>
            <person name="Kalinowski J."/>
            <person name="Ruckert C."/>
        </authorList>
    </citation>
    <scope>NUCLEOTIDE SEQUENCE</scope>
    <source>
        <strain evidence="2">CGMCC 1.8984</strain>
    </source>
</reference>
<evidence type="ECO:0000313" key="2">
    <source>
        <dbReference type="EMBL" id="GGJ89083.1"/>
    </source>
</evidence>
<dbReference type="PROSITE" id="PS50995">
    <property type="entry name" value="HTH_MARR_2"/>
    <property type="match status" value="1"/>
</dbReference>
<dbReference type="InterPro" id="IPR036390">
    <property type="entry name" value="WH_DNA-bd_sf"/>
</dbReference>
<dbReference type="PANTHER" id="PTHR33164:SF43">
    <property type="entry name" value="HTH-TYPE TRANSCRIPTIONAL REPRESSOR YETL"/>
    <property type="match status" value="1"/>
</dbReference>
<dbReference type="SMART" id="SM00347">
    <property type="entry name" value="HTH_MARR"/>
    <property type="match status" value="1"/>
</dbReference>
<sequence length="159" mass="17267">MPKPSDAERTWEGVLRLHAALLPRLDRVVARDGGMPLGWYDVLLELNDGGGRLTMGELADRVVLSRTRVSRLVDELTAAELVTREPNPDDGRSAFAVLTAEGKRRFLAAARVYLPAIERAFAPVDADRLAEVAGGLEAVLEAVTGEPGARERRAGRERG</sequence>
<dbReference type="Pfam" id="PF12802">
    <property type="entry name" value="MarR_2"/>
    <property type="match status" value="1"/>
</dbReference>
<protein>
    <submittedName>
        <fullName evidence="2">MarR family transcriptional regulator</fullName>
    </submittedName>
</protein>
<dbReference type="InterPro" id="IPR039422">
    <property type="entry name" value="MarR/SlyA-like"/>
</dbReference>
<reference evidence="2" key="2">
    <citation type="submission" date="2020-09" db="EMBL/GenBank/DDBJ databases">
        <authorList>
            <person name="Sun Q."/>
            <person name="Zhou Y."/>
        </authorList>
    </citation>
    <scope>NUCLEOTIDE SEQUENCE</scope>
    <source>
        <strain evidence="2">CGMCC 1.8984</strain>
    </source>
</reference>
<dbReference type="SUPFAM" id="SSF46785">
    <property type="entry name" value="Winged helix' DNA-binding domain"/>
    <property type="match status" value="1"/>
</dbReference>
<dbReference type="GO" id="GO:0006950">
    <property type="term" value="P:response to stress"/>
    <property type="evidence" value="ECO:0007669"/>
    <property type="project" value="TreeGrafter"/>
</dbReference>
<dbReference type="EMBL" id="BMMD01000019">
    <property type="protein sequence ID" value="GGJ89083.1"/>
    <property type="molecule type" value="Genomic_DNA"/>
</dbReference>
<dbReference type="PANTHER" id="PTHR33164">
    <property type="entry name" value="TRANSCRIPTIONAL REGULATOR, MARR FAMILY"/>
    <property type="match status" value="1"/>
</dbReference>
<evidence type="ECO:0000259" key="1">
    <source>
        <dbReference type="PROSITE" id="PS50995"/>
    </source>
</evidence>
<dbReference type="Proteomes" id="UP000636956">
    <property type="component" value="Unassembled WGS sequence"/>
</dbReference>
<keyword evidence="3" id="KW-1185">Reference proteome</keyword>
<dbReference type="GO" id="GO:0003700">
    <property type="term" value="F:DNA-binding transcription factor activity"/>
    <property type="evidence" value="ECO:0007669"/>
    <property type="project" value="InterPro"/>
</dbReference>
<dbReference type="InterPro" id="IPR000835">
    <property type="entry name" value="HTH_MarR-typ"/>
</dbReference>
<proteinExistence type="predicted"/>
<gene>
    <name evidence="2" type="ORF">GCM10011372_29610</name>
</gene>